<dbReference type="GO" id="GO:0009103">
    <property type="term" value="P:lipopolysaccharide biosynthetic process"/>
    <property type="evidence" value="ECO:0007669"/>
    <property type="project" value="TreeGrafter"/>
</dbReference>
<proteinExistence type="predicted"/>
<comment type="caution">
    <text evidence="4">The sequence shown here is derived from an EMBL/GenBank/DDBJ whole genome shotgun (WGS) entry which is preliminary data.</text>
</comment>
<keyword evidence="4" id="KW-0328">Glycosyltransferase</keyword>
<reference evidence="4" key="1">
    <citation type="submission" date="2022-01" db="EMBL/GenBank/DDBJ databases">
        <title>Collection of gut derived symbiotic bacterial strains cultured from healthy donors.</title>
        <authorList>
            <person name="Lin H."/>
            <person name="Kohout C."/>
            <person name="Waligurski E."/>
            <person name="Pamer E.G."/>
        </authorList>
    </citation>
    <scope>NUCLEOTIDE SEQUENCE</scope>
    <source>
        <strain evidence="4">MSK.14.39</strain>
    </source>
</reference>
<dbReference type="Gene3D" id="3.40.50.2000">
    <property type="entry name" value="Glycogen Phosphorylase B"/>
    <property type="match status" value="2"/>
</dbReference>
<feature type="domain" description="Glycosyl transferase family 1" evidence="2">
    <location>
        <begin position="188"/>
        <end position="328"/>
    </location>
</feature>
<dbReference type="SUPFAM" id="SSF53756">
    <property type="entry name" value="UDP-Glycosyltransferase/glycogen phosphorylase"/>
    <property type="match status" value="1"/>
</dbReference>
<evidence type="ECO:0000313" key="5">
    <source>
        <dbReference type="Proteomes" id="UP001108123"/>
    </source>
</evidence>
<evidence type="ECO:0000256" key="1">
    <source>
        <dbReference type="ARBA" id="ARBA00022679"/>
    </source>
</evidence>
<feature type="domain" description="Glycosyltransferase subfamily 4-like N-terminal" evidence="3">
    <location>
        <begin position="48"/>
        <end position="175"/>
    </location>
</feature>
<name>A0A9Q4FLC2_9FIRM</name>
<evidence type="ECO:0000259" key="3">
    <source>
        <dbReference type="Pfam" id="PF13439"/>
    </source>
</evidence>
<organism evidence="4 5">
    <name type="scientific">Anaerosalibacter bizertensis</name>
    <dbReference type="NCBI Taxonomy" id="932217"/>
    <lineage>
        <taxon>Bacteria</taxon>
        <taxon>Bacillati</taxon>
        <taxon>Bacillota</taxon>
        <taxon>Tissierellia</taxon>
        <taxon>Tissierellales</taxon>
        <taxon>Sporanaerobacteraceae</taxon>
        <taxon>Anaerosalibacter</taxon>
    </lineage>
</organism>
<dbReference type="Proteomes" id="UP001108123">
    <property type="component" value="Unassembled WGS sequence"/>
</dbReference>
<evidence type="ECO:0000259" key="2">
    <source>
        <dbReference type="Pfam" id="PF00534"/>
    </source>
</evidence>
<accession>A0A9Q4FLC2</accession>
<dbReference type="InterPro" id="IPR028098">
    <property type="entry name" value="Glyco_trans_4-like_N"/>
</dbReference>
<dbReference type="PANTHER" id="PTHR46401:SF2">
    <property type="entry name" value="GLYCOSYLTRANSFERASE WBBK-RELATED"/>
    <property type="match status" value="1"/>
</dbReference>
<dbReference type="AlphaFoldDB" id="A0A9Q4FLC2"/>
<gene>
    <name evidence="4" type="ORF">L0P62_09125</name>
</gene>
<dbReference type="Pfam" id="PF13439">
    <property type="entry name" value="Glyco_transf_4"/>
    <property type="match status" value="1"/>
</dbReference>
<dbReference type="InterPro" id="IPR001296">
    <property type="entry name" value="Glyco_trans_1"/>
</dbReference>
<protein>
    <submittedName>
        <fullName evidence="4">Glycosyltransferase</fullName>
        <ecNumber evidence="4">2.4.-.-</ecNumber>
    </submittedName>
</protein>
<dbReference type="RefSeq" id="WP_226808224.1">
    <property type="nucleotide sequence ID" value="NZ_JAJBNW010000039.1"/>
</dbReference>
<dbReference type="EMBL" id="JAKNID010000040">
    <property type="protein sequence ID" value="MCG4565611.1"/>
    <property type="molecule type" value="Genomic_DNA"/>
</dbReference>
<dbReference type="Pfam" id="PF00534">
    <property type="entry name" value="Glycos_transf_1"/>
    <property type="match status" value="1"/>
</dbReference>
<evidence type="ECO:0000313" key="4">
    <source>
        <dbReference type="EMBL" id="MCG4565611.1"/>
    </source>
</evidence>
<keyword evidence="1 4" id="KW-0808">Transferase</keyword>
<sequence>MKIMVFDVPAEKGGALSILNEFYNKYKSDEENEYFFVVSKPKLEDTENIKVLHYPWVKKSWFHRLYFEHFIAPKLIRRYNVDEVLSLQNIIIPNTKTPQTVYIHNALPFSEYHFSILEDKLLWIYQNILGRLIVKSIKKANRVIVQTKWMKKACIEKTGVDSEKIDVVPPSINIDAKKFYEPNINDIITFFYPASAAIFKNHKVVVEACKILKEEKMGNFKVVFTLRGNENKHISKLYKEIKDKDLPIEFIGSISRDEVFDYYTKSVLLFPSYIETFGLPMLEAKMHKRIILASDCLFSHEILEGYDKAYFFNCFDYKNLATLIHNIIIKETQ</sequence>
<dbReference type="PANTHER" id="PTHR46401">
    <property type="entry name" value="GLYCOSYLTRANSFERASE WBBK-RELATED"/>
    <property type="match status" value="1"/>
</dbReference>
<keyword evidence="5" id="KW-1185">Reference proteome</keyword>
<dbReference type="GO" id="GO:0016757">
    <property type="term" value="F:glycosyltransferase activity"/>
    <property type="evidence" value="ECO:0007669"/>
    <property type="project" value="UniProtKB-KW"/>
</dbReference>
<dbReference type="EC" id="2.4.-.-" evidence="4"/>